<protein>
    <submittedName>
        <fullName evidence="2">Uncharacterized protein</fullName>
    </submittedName>
</protein>
<evidence type="ECO:0000313" key="1">
    <source>
        <dbReference type="EMBL" id="BCD45488.1"/>
    </source>
</evidence>
<dbReference type="Proteomes" id="UP000317935">
    <property type="component" value="Chromosome"/>
</dbReference>
<dbReference type="EMBL" id="AP019774">
    <property type="protein sequence ID" value="BCD70198.1"/>
    <property type="molecule type" value="Genomic_DNA"/>
</dbReference>
<dbReference type="AlphaFoldDB" id="A0A6J4CXF2"/>
<reference evidence="1 4" key="2">
    <citation type="submission" date="2020-04" db="EMBL/GenBank/DDBJ databases">
        <title>Genomic analysis of gastric non-Helicobacter pylori Helicobacters isolated in Japan.</title>
        <authorList>
            <person name="Suzuki M."/>
            <person name="Rimbara E."/>
        </authorList>
    </citation>
    <scope>NUCLEOTIDE SEQUENCE [LARGE SCALE GENOMIC DNA]</scope>
    <source>
        <strain evidence="1 4">NHP19-0020</strain>
    </source>
</reference>
<dbReference type="GeneID" id="56928198"/>
<proteinExistence type="predicted"/>
<name>A0A6J4CXF2_9HELI</name>
<evidence type="ECO:0000313" key="3">
    <source>
        <dbReference type="Proteomes" id="UP000317935"/>
    </source>
</evidence>
<dbReference type="RefSeq" id="WP_034376041.1">
    <property type="nucleotide sequence ID" value="NZ_AP019774.1"/>
</dbReference>
<sequence>MEKGAKNELVDVYFYLSADMQSYQGVAHKEVIDTLYKLFERVFRKLNGENSPIKEHPKATLTAKLPTGCKALQEVRQDYLTKAFSGLLASLGAHFLVFLSYAKPTQEEIELINNLVDYRGHGNEINPALARLSPKDLTDLAQKALNYLKNLVGEMA</sequence>
<evidence type="ECO:0000313" key="2">
    <source>
        <dbReference type="EMBL" id="BCD70198.1"/>
    </source>
</evidence>
<accession>A0A6J4CXF2</accession>
<organism evidence="2 3">
    <name type="scientific">Helicobacter suis</name>
    <dbReference type="NCBI Taxonomy" id="104628"/>
    <lineage>
        <taxon>Bacteria</taxon>
        <taxon>Pseudomonadati</taxon>
        <taxon>Campylobacterota</taxon>
        <taxon>Epsilonproteobacteria</taxon>
        <taxon>Campylobacterales</taxon>
        <taxon>Helicobacteraceae</taxon>
        <taxon>Helicobacter</taxon>
    </lineage>
</organism>
<dbReference type="OrthoDB" id="10018776at2"/>
<dbReference type="Proteomes" id="UP000509742">
    <property type="component" value="Chromosome"/>
</dbReference>
<gene>
    <name evidence="1" type="ORF">NHP190020_05270</name>
    <name evidence="2" type="ORF">SNTW_08430</name>
</gene>
<reference evidence="2 3" key="1">
    <citation type="submission" date="2019-06" db="EMBL/GenBank/DDBJ databases">
        <title>Complete genome sequence of Helicobacter suis SNTW101c.</title>
        <authorList>
            <person name="Rimbara E."/>
            <person name="Suzuki M."/>
            <person name="Matsui H."/>
            <person name="Nakamura M."/>
            <person name="Mori S."/>
            <person name="Shibayama K."/>
        </authorList>
    </citation>
    <scope>NUCLEOTIDE SEQUENCE [LARGE SCALE GENOMIC DNA]</scope>
    <source>
        <strain evidence="2 3">SNTW101c</strain>
    </source>
</reference>
<dbReference type="EMBL" id="AP023036">
    <property type="protein sequence ID" value="BCD45488.1"/>
    <property type="molecule type" value="Genomic_DNA"/>
</dbReference>
<evidence type="ECO:0000313" key="4">
    <source>
        <dbReference type="Proteomes" id="UP000509742"/>
    </source>
</evidence>
<keyword evidence="4" id="KW-1185">Reference proteome</keyword>